<protein>
    <submittedName>
        <fullName evidence="1">Uncharacterized protein</fullName>
    </submittedName>
</protein>
<accession>A0ABV0TGJ1</accession>
<comment type="caution">
    <text evidence="1">The sequence shown here is derived from an EMBL/GenBank/DDBJ whole genome shotgun (WGS) entry which is preliminary data.</text>
</comment>
<dbReference type="Proteomes" id="UP001482620">
    <property type="component" value="Unassembled WGS sequence"/>
</dbReference>
<proteinExistence type="predicted"/>
<evidence type="ECO:0000313" key="1">
    <source>
        <dbReference type="EMBL" id="MEQ2231566.1"/>
    </source>
</evidence>
<organism evidence="1 2">
    <name type="scientific">Ilyodon furcidens</name>
    <name type="common">goldbreast splitfin</name>
    <dbReference type="NCBI Taxonomy" id="33524"/>
    <lineage>
        <taxon>Eukaryota</taxon>
        <taxon>Metazoa</taxon>
        <taxon>Chordata</taxon>
        <taxon>Craniata</taxon>
        <taxon>Vertebrata</taxon>
        <taxon>Euteleostomi</taxon>
        <taxon>Actinopterygii</taxon>
        <taxon>Neopterygii</taxon>
        <taxon>Teleostei</taxon>
        <taxon>Neoteleostei</taxon>
        <taxon>Acanthomorphata</taxon>
        <taxon>Ovalentaria</taxon>
        <taxon>Atherinomorphae</taxon>
        <taxon>Cyprinodontiformes</taxon>
        <taxon>Goodeidae</taxon>
        <taxon>Ilyodon</taxon>
    </lineage>
</organism>
<gene>
    <name evidence="1" type="ORF">ILYODFUR_001789</name>
</gene>
<reference evidence="1 2" key="1">
    <citation type="submission" date="2021-06" db="EMBL/GenBank/DDBJ databases">
        <authorList>
            <person name="Palmer J.M."/>
        </authorList>
    </citation>
    <scope>NUCLEOTIDE SEQUENCE [LARGE SCALE GENOMIC DNA]</scope>
    <source>
        <strain evidence="2">if_2019</strain>
        <tissue evidence="1">Muscle</tissue>
    </source>
</reference>
<name>A0ABV0TGJ1_9TELE</name>
<keyword evidence="2" id="KW-1185">Reference proteome</keyword>
<evidence type="ECO:0000313" key="2">
    <source>
        <dbReference type="Proteomes" id="UP001482620"/>
    </source>
</evidence>
<dbReference type="EMBL" id="JAHRIQ010034835">
    <property type="protein sequence ID" value="MEQ2231566.1"/>
    <property type="molecule type" value="Genomic_DNA"/>
</dbReference>
<sequence>MMWQDVLCLWKSMLEVIDIHSQVENNWTLHQVELKYATCYVKQPEGCLCVSQKWVLGRVVDAFPYSCREADGKMAEKVKQFLQQHSLSTKGSSKELFKLLCSNVCTKPVLCERIG</sequence>